<gene>
    <name evidence="2" type="ORF">J116_001545</name>
</gene>
<evidence type="ECO:0000313" key="3">
    <source>
        <dbReference type="Proteomes" id="UP000095329"/>
    </source>
</evidence>
<accession>A0A1D3DLZ9</accession>
<reference evidence="2 3" key="1">
    <citation type="journal article" date="2013" name="Genome Announc.">
        <title>Genome Sequence of Streptomyces violaceusniger Strain SPC6, a Halotolerant Streptomycete That Exhibits Rapid Growth and Development.</title>
        <authorList>
            <person name="Chen X."/>
            <person name="Zhang B."/>
            <person name="Zhang W."/>
            <person name="Wu X."/>
            <person name="Zhang M."/>
            <person name="Chen T."/>
            <person name="Liu G."/>
            <person name="Dyson P."/>
        </authorList>
    </citation>
    <scope>NUCLEOTIDE SEQUENCE [LARGE SCALE GENOMIC DNA]</scope>
    <source>
        <strain evidence="2 3">SPC6</strain>
    </source>
</reference>
<keyword evidence="3" id="KW-1185">Reference proteome</keyword>
<comment type="caution">
    <text evidence="2">The sequence shown here is derived from an EMBL/GenBank/DDBJ whole genome shotgun (WGS) entry which is preliminary data.</text>
</comment>
<protein>
    <submittedName>
        <fullName evidence="2">Uncharacterized protein</fullName>
    </submittedName>
</protein>
<name>A0A1D3DLZ9_9ACTN</name>
<feature type="region of interest" description="Disordered" evidence="1">
    <location>
        <begin position="1"/>
        <end position="32"/>
    </location>
</feature>
<sequence>MPPGEASDTQARRAEPLTPGATEPPRPCPFPRGARARLTHVQGVLALHEGALAQAAEHFRESASLVSARAPAGRRRR</sequence>
<organism evidence="2 3">
    <name type="scientific">Streptomyces thermolilacinus SPC6</name>
    <dbReference type="NCBI Taxonomy" id="1306406"/>
    <lineage>
        <taxon>Bacteria</taxon>
        <taxon>Bacillati</taxon>
        <taxon>Actinomycetota</taxon>
        <taxon>Actinomycetes</taxon>
        <taxon>Kitasatosporales</taxon>
        <taxon>Streptomycetaceae</taxon>
        <taxon>Streptomyces</taxon>
    </lineage>
</organism>
<evidence type="ECO:0000313" key="2">
    <source>
        <dbReference type="EMBL" id="OEJ93348.1"/>
    </source>
</evidence>
<dbReference type="Proteomes" id="UP000095329">
    <property type="component" value="Unassembled WGS sequence"/>
</dbReference>
<proteinExistence type="predicted"/>
<dbReference type="EMBL" id="ASHX02000001">
    <property type="protein sequence ID" value="OEJ93348.1"/>
    <property type="molecule type" value="Genomic_DNA"/>
</dbReference>
<dbReference type="AlphaFoldDB" id="A0A1D3DLZ9"/>
<evidence type="ECO:0000256" key="1">
    <source>
        <dbReference type="SAM" id="MobiDB-lite"/>
    </source>
</evidence>
<dbReference type="RefSeq" id="WP_023591125.1">
    <property type="nucleotide sequence ID" value="NZ_ASHX02000001.1"/>
</dbReference>